<dbReference type="AlphaFoldDB" id="A0A0W8G2U8"/>
<protein>
    <recommendedName>
        <fullName evidence="2">N-acetyltransferase domain-containing protein</fullName>
    </recommendedName>
</protein>
<dbReference type="EMBL" id="LNQE01000396">
    <property type="protein sequence ID" value="KUG26851.1"/>
    <property type="molecule type" value="Genomic_DNA"/>
</dbReference>
<evidence type="ECO:0000313" key="1">
    <source>
        <dbReference type="EMBL" id="KUG26851.1"/>
    </source>
</evidence>
<organism evidence="1">
    <name type="scientific">hydrocarbon metagenome</name>
    <dbReference type="NCBI Taxonomy" id="938273"/>
    <lineage>
        <taxon>unclassified sequences</taxon>
        <taxon>metagenomes</taxon>
        <taxon>ecological metagenomes</taxon>
    </lineage>
</organism>
<dbReference type="InterPro" id="IPR016181">
    <property type="entry name" value="Acyl_CoA_acyltransferase"/>
</dbReference>
<evidence type="ECO:0008006" key="2">
    <source>
        <dbReference type="Google" id="ProtNLM"/>
    </source>
</evidence>
<dbReference type="PANTHER" id="PTHR41368">
    <property type="entry name" value="PROTEIN YGHO"/>
    <property type="match status" value="1"/>
</dbReference>
<dbReference type="InterPro" id="IPR039968">
    <property type="entry name" value="BcerS-like"/>
</dbReference>
<accession>A0A0W8G2U8</accession>
<sequence>MSISLKEVTTDKDLKRFVDFQYKLYKNDKYWVPPLKKEELFSLRRDKNPAFDFCETKYWLAYKNEELVGRIAGIINHKFNEKFNKKIMRFGWIDFIDDDEVCTSLLTTVENWAKEKGMHEVHGPLGFTDMDGEGTLIEGFEEVSTLGAIYNYPYYPKLIERHGYSKDIDWIEYQVKMTSDPVPEKISRISDIALQRNKLRVLRVDKPKELLPYAKEMFYLINSSYKDLYGFVELSDKQIDMYVKQYFGFIKPEYLPVVLNEKNEMVAFGITMPSLSKAFQKAKGKLFPFGFIHILKAMKNNPGLDLYLTAVRPDMQDKGVNAILMNEINKLIIKNNIRVVETNRELEDNSKVQAQWRFFEHRQHKRRRCYKKEID</sequence>
<reference evidence="1" key="1">
    <citation type="journal article" date="2015" name="Proc. Natl. Acad. Sci. U.S.A.">
        <title>Networks of energetic and metabolic interactions define dynamics in microbial communities.</title>
        <authorList>
            <person name="Embree M."/>
            <person name="Liu J.K."/>
            <person name="Al-Bassam M.M."/>
            <person name="Zengler K."/>
        </authorList>
    </citation>
    <scope>NUCLEOTIDE SEQUENCE</scope>
</reference>
<dbReference type="PANTHER" id="PTHR41368:SF1">
    <property type="entry name" value="PROTEIN YGHO"/>
    <property type="match status" value="1"/>
</dbReference>
<name>A0A0W8G2U8_9ZZZZ</name>
<comment type="caution">
    <text evidence="1">The sequence shown here is derived from an EMBL/GenBank/DDBJ whole genome shotgun (WGS) entry which is preliminary data.</text>
</comment>
<gene>
    <name evidence="1" type="ORF">ASZ90_003291</name>
</gene>
<dbReference type="SUPFAM" id="SSF55729">
    <property type="entry name" value="Acyl-CoA N-acyltransferases (Nat)"/>
    <property type="match status" value="1"/>
</dbReference>
<proteinExistence type="predicted"/>